<keyword evidence="2" id="KW-1185">Reference proteome</keyword>
<reference evidence="2" key="1">
    <citation type="journal article" date="2019" name="Int. J. Syst. Evol. Microbiol.">
        <title>The Global Catalogue of Microorganisms (GCM) 10K type strain sequencing project: providing services to taxonomists for standard genome sequencing and annotation.</title>
        <authorList>
            <consortium name="The Broad Institute Genomics Platform"/>
            <consortium name="The Broad Institute Genome Sequencing Center for Infectious Disease"/>
            <person name="Wu L."/>
            <person name="Ma J."/>
        </authorList>
    </citation>
    <scope>NUCLEOTIDE SEQUENCE [LARGE SCALE GENOMIC DNA]</scope>
    <source>
        <strain evidence="2">JCM 16544</strain>
    </source>
</reference>
<gene>
    <name evidence="1" type="ORF">GCM10022200_20440</name>
</gene>
<evidence type="ECO:0000313" key="2">
    <source>
        <dbReference type="Proteomes" id="UP001501697"/>
    </source>
</evidence>
<organism evidence="1 2">
    <name type="scientific">Microbacterium awajiense</name>
    <dbReference type="NCBI Taxonomy" id="415214"/>
    <lineage>
        <taxon>Bacteria</taxon>
        <taxon>Bacillati</taxon>
        <taxon>Actinomycetota</taxon>
        <taxon>Actinomycetes</taxon>
        <taxon>Micrococcales</taxon>
        <taxon>Microbacteriaceae</taxon>
        <taxon>Microbacterium</taxon>
    </lineage>
</organism>
<dbReference type="RefSeq" id="WP_344738179.1">
    <property type="nucleotide sequence ID" value="NZ_BAAAYU010000005.1"/>
</dbReference>
<dbReference type="EMBL" id="BAAAYU010000005">
    <property type="protein sequence ID" value="GAA3637014.1"/>
    <property type="molecule type" value="Genomic_DNA"/>
</dbReference>
<comment type="caution">
    <text evidence="1">The sequence shown here is derived from an EMBL/GenBank/DDBJ whole genome shotgun (WGS) entry which is preliminary data.</text>
</comment>
<dbReference type="Proteomes" id="UP001501697">
    <property type="component" value="Unassembled WGS sequence"/>
</dbReference>
<name>A0ABP7APA9_9MICO</name>
<evidence type="ECO:0008006" key="3">
    <source>
        <dbReference type="Google" id="ProtNLM"/>
    </source>
</evidence>
<protein>
    <recommendedName>
        <fullName evidence="3">Secreted protein</fullName>
    </recommendedName>
</protein>
<proteinExistence type="predicted"/>
<accession>A0ABP7APA9</accession>
<sequence length="239" mass="26171">MEPILVLLGSWWWVAPAAAGAGVASYSMLTSGRRRARRLELEAARHEEAQAYRALVAARGRVRSARADVLVARSRGPVTAAQLEARQALQLAKQAEKSASLALRASRSRVKAAWDGLRARSADTPLPLEALMGEHDAVRARWLEYETDAAKALAYPRMIDAQYPTTHAFLRAMRDAGDLRPASTTAKITPARYVEYRDAVRRLEVAFAEAERAAGARAALPRPTPWPVPGWWGAAADPR</sequence>
<evidence type="ECO:0000313" key="1">
    <source>
        <dbReference type="EMBL" id="GAA3637014.1"/>
    </source>
</evidence>